<evidence type="ECO:0000313" key="2">
    <source>
        <dbReference type="Proteomes" id="UP000617628"/>
    </source>
</evidence>
<gene>
    <name evidence="1" type="ORF">JIN87_23485</name>
</gene>
<accession>A0A934S4Z2</accession>
<keyword evidence="2" id="KW-1185">Reference proteome</keyword>
<dbReference type="InterPro" id="IPR043519">
    <property type="entry name" value="NT_sf"/>
</dbReference>
<comment type="caution">
    <text evidence="1">The sequence shown here is derived from an EMBL/GenBank/DDBJ whole genome shotgun (WGS) entry which is preliminary data.</text>
</comment>
<organism evidence="1 2">
    <name type="scientific">Pelagicoccus mobilis</name>
    <dbReference type="NCBI Taxonomy" id="415221"/>
    <lineage>
        <taxon>Bacteria</taxon>
        <taxon>Pseudomonadati</taxon>
        <taxon>Verrucomicrobiota</taxon>
        <taxon>Opitutia</taxon>
        <taxon>Puniceicoccales</taxon>
        <taxon>Pelagicoccaceae</taxon>
        <taxon>Pelagicoccus</taxon>
    </lineage>
</organism>
<name>A0A934S4Z2_9BACT</name>
<proteinExistence type="predicted"/>
<dbReference type="Proteomes" id="UP000617628">
    <property type="component" value="Unassembled WGS sequence"/>
</dbReference>
<dbReference type="AlphaFoldDB" id="A0A934S4Z2"/>
<dbReference type="PANTHER" id="PTHR34817:SF2">
    <property type="entry name" value="NUCLEOTIDYLTRANSFERASE"/>
    <property type="match status" value="1"/>
</dbReference>
<dbReference type="RefSeq" id="WP_200358178.1">
    <property type="nucleotide sequence ID" value="NZ_JAENIL010000061.1"/>
</dbReference>
<evidence type="ECO:0000313" key="1">
    <source>
        <dbReference type="EMBL" id="MBK1879867.1"/>
    </source>
</evidence>
<protein>
    <submittedName>
        <fullName evidence="1">Nucleotidyltransferase domain-containing protein</fullName>
    </submittedName>
</protein>
<dbReference type="PANTHER" id="PTHR34817">
    <property type="entry name" value="NUCLEOTIDYLTRANSFERASE"/>
    <property type="match status" value="1"/>
</dbReference>
<dbReference type="EMBL" id="JAENIL010000061">
    <property type="protein sequence ID" value="MBK1879867.1"/>
    <property type="molecule type" value="Genomic_DNA"/>
</dbReference>
<dbReference type="Pfam" id="PF10127">
    <property type="entry name" value="RlaP"/>
    <property type="match status" value="1"/>
</dbReference>
<dbReference type="SUPFAM" id="SSF81301">
    <property type="entry name" value="Nucleotidyltransferase"/>
    <property type="match status" value="1"/>
</dbReference>
<dbReference type="CDD" id="cd05403">
    <property type="entry name" value="NT_KNTase_like"/>
    <property type="match status" value="1"/>
</dbReference>
<dbReference type="Gene3D" id="3.30.460.10">
    <property type="entry name" value="Beta Polymerase, domain 2"/>
    <property type="match status" value="1"/>
</dbReference>
<reference evidence="1" key="1">
    <citation type="submission" date="2021-01" db="EMBL/GenBank/DDBJ databases">
        <title>Modified the classification status of verrucomicrobia.</title>
        <authorList>
            <person name="Feng X."/>
        </authorList>
    </citation>
    <scope>NUCLEOTIDE SEQUENCE</scope>
    <source>
        <strain evidence="1">KCTC 13126</strain>
    </source>
</reference>
<dbReference type="InterPro" id="IPR018775">
    <property type="entry name" value="RlaP"/>
</dbReference>
<sequence>MIQQIEDTIRQLEAERNIEVLFACESGSRAWGFASPDSDYDLRFIYAHQKDWHLQLQKRDDYIDLMLPNDLDLSGWELAKMLRLFATCNLALNEWLGSPVIYWSPKSFQNELLKLIPAFFNAKKAMHHYLSMAKGVAADHFDGQQIKIKKLFYILRPLFACLWIEKHQSMPSTVFQDMLTPDLASEDVLEAIAKIQKQKETAAEGFIIEAPDVVKNWIDQTVADTLPAGTKEKASWEPLNELMLKWTPTG</sequence>